<evidence type="ECO:0000256" key="1">
    <source>
        <dbReference type="ARBA" id="ARBA00009179"/>
    </source>
</evidence>
<feature type="signal peptide" evidence="6">
    <location>
        <begin position="1"/>
        <end position="22"/>
    </location>
</feature>
<name>A0ABX1DCV4_9FLAO</name>
<feature type="chain" id="PRO_5046246402" evidence="6">
    <location>
        <begin position="23"/>
        <end position="715"/>
    </location>
</feature>
<dbReference type="RefSeq" id="WP_167918619.1">
    <property type="nucleotide sequence ID" value="NZ_JAAVJS010000016.1"/>
</dbReference>
<comment type="caution">
    <text evidence="9">The sequence shown here is derived from an EMBL/GenBank/DDBJ whole genome shotgun (WGS) entry which is preliminary data.</text>
</comment>
<feature type="domain" description="PDZ" evidence="7">
    <location>
        <begin position="258"/>
        <end position="336"/>
    </location>
</feature>
<dbReference type="PROSITE" id="PS51257">
    <property type="entry name" value="PROKAR_LIPOPROTEIN"/>
    <property type="match status" value="1"/>
</dbReference>
<evidence type="ECO:0000256" key="2">
    <source>
        <dbReference type="ARBA" id="ARBA00022670"/>
    </source>
</evidence>
<comment type="similarity">
    <text evidence="1 5">Belongs to the peptidase S41A family.</text>
</comment>
<keyword evidence="3 5" id="KW-0378">Hydrolase</keyword>
<dbReference type="NCBIfam" id="TIGR00225">
    <property type="entry name" value="prc"/>
    <property type="match status" value="1"/>
</dbReference>
<dbReference type="Pfam" id="PF00595">
    <property type="entry name" value="PDZ"/>
    <property type="match status" value="1"/>
</dbReference>
<dbReference type="Pfam" id="PF17804">
    <property type="entry name" value="TSP_NTD"/>
    <property type="match status" value="1"/>
</dbReference>
<evidence type="ECO:0000256" key="5">
    <source>
        <dbReference type="RuleBase" id="RU004404"/>
    </source>
</evidence>
<dbReference type="SUPFAM" id="SSF52096">
    <property type="entry name" value="ClpP/crotonase"/>
    <property type="match status" value="1"/>
</dbReference>
<dbReference type="SMART" id="SM00228">
    <property type="entry name" value="PDZ"/>
    <property type="match status" value="1"/>
</dbReference>
<reference evidence="9 10" key="1">
    <citation type="submission" date="2020-03" db="EMBL/GenBank/DDBJ databases">
        <title>Tamlana sp. nov, isolated from XXX.</title>
        <authorList>
            <person name="Cao W.R."/>
        </authorList>
    </citation>
    <scope>NUCLEOTIDE SEQUENCE [LARGE SCALE GENOMIC DNA]</scope>
    <source>
        <strain evidence="9 10">HST1-43</strain>
    </source>
</reference>
<dbReference type="CDD" id="cd07560">
    <property type="entry name" value="Peptidase_S41_CPP"/>
    <property type="match status" value="1"/>
</dbReference>
<keyword evidence="6" id="KW-0732">Signal</keyword>
<dbReference type="InterPro" id="IPR036034">
    <property type="entry name" value="PDZ_sf"/>
</dbReference>
<dbReference type="Gene3D" id="2.30.42.10">
    <property type="match status" value="1"/>
</dbReference>
<dbReference type="SUPFAM" id="SSF50156">
    <property type="entry name" value="PDZ domain-like"/>
    <property type="match status" value="1"/>
</dbReference>
<evidence type="ECO:0000313" key="9">
    <source>
        <dbReference type="EMBL" id="NJX16194.1"/>
    </source>
</evidence>
<gene>
    <name evidence="9" type="ORF">HC176_11920</name>
</gene>
<evidence type="ECO:0000313" key="10">
    <source>
        <dbReference type="Proteomes" id="UP000760545"/>
    </source>
</evidence>
<dbReference type="EMBL" id="JAAVJS010000016">
    <property type="protein sequence ID" value="NJX16194.1"/>
    <property type="molecule type" value="Genomic_DNA"/>
</dbReference>
<organism evidence="9 10">
    <name type="scientific">Tamlana crocina</name>
    <dbReference type="NCBI Taxonomy" id="393006"/>
    <lineage>
        <taxon>Bacteria</taxon>
        <taxon>Pseudomonadati</taxon>
        <taxon>Bacteroidota</taxon>
        <taxon>Flavobacteriia</taxon>
        <taxon>Flavobacteriales</taxon>
        <taxon>Flavobacteriaceae</taxon>
        <taxon>Tamlana</taxon>
    </lineage>
</organism>
<dbReference type="PANTHER" id="PTHR32060:SF22">
    <property type="entry name" value="CARBOXYL-TERMINAL-PROCESSING PEPTIDASE 3, CHLOROPLASTIC"/>
    <property type="match status" value="1"/>
</dbReference>
<proteinExistence type="inferred from homology"/>
<evidence type="ECO:0000256" key="3">
    <source>
        <dbReference type="ARBA" id="ARBA00022801"/>
    </source>
</evidence>
<sequence>MKRNYKVLLLLLLLAFASCSFTTKKFSNPDKDKLLVQIITFVLEQGHYDPMQFDDAFSEELFNDYIEVVDPVKRYFYESDYQDFEKFKLNIDDQLKATDITFFNVVHDRMVKRIAEAKEIYREVLSQPFDYTIDEEFDTDYDNSTFVKTKKEMKDRWRKQLKFSTLSNYDDLMKQEKQAKENDPSYVMKTEAEIEKEAREATLNSIDIYFNDSLDDLKREDWFAIYVNTIVEEFDPHTYYLAPRNKEDFDQRMSGKLEGIGARLQKRMDYIKVVELISGGPAWRSKELDVEDVILKVKQEDEEFPVSIVGMRISDAIKYIKGPKGTKVTLTIKKVDGTIKDITITRDVVELVETYAKSSIVEKEGQKFGVINLPAFYVDFKDYKNVNAAKDVKEEIERLKAEGMEGLVLDLRNNGGGSLPTVVDMAGLFIEDGPIVQVRSTGKAKEVLEDRDKSITWDGPLVILVNEISASASEIMAAAMQDYKRAIIIGSKQTYGKGTVQNVINLNNMLRNNTSGDLGALALTTQKYYRINGGSVQLEGVKSDVKVPGRFSFIEVGEKDKDNPLPYDEIDAATYTPWEKYFDYDATVEKSKSRMANNAQLKLIEENAKWVKSKIDETVYSLNYKTYRAQIEANEAEAKKFEAIADYQNHLDFESTSFEKQLFTQDTTDLKEKRERWHESLSQDVYIEEALNVLEDLKMAYPLKNMAATKANVKN</sequence>
<keyword evidence="4 5" id="KW-0720">Serine protease</keyword>
<dbReference type="SMART" id="SM00245">
    <property type="entry name" value="TSPc"/>
    <property type="match status" value="1"/>
</dbReference>
<protein>
    <submittedName>
        <fullName evidence="9">Carboxy terminal-processing peptidase</fullName>
    </submittedName>
</protein>
<dbReference type="InterPro" id="IPR005151">
    <property type="entry name" value="Tail-specific_protease"/>
</dbReference>
<dbReference type="InterPro" id="IPR029045">
    <property type="entry name" value="ClpP/crotonase-like_dom_sf"/>
</dbReference>
<evidence type="ECO:0000259" key="7">
    <source>
        <dbReference type="SMART" id="SM00228"/>
    </source>
</evidence>
<dbReference type="PANTHER" id="PTHR32060">
    <property type="entry name" value="TAIL-SPECIFIC PROTEASE"/>
    <property type="match status" value="1"/>
</dbReference>
<keyword evidence="2 5" id="KW-0645">Protease</keyword>
<dbReference type="Proteomes" id="UP000760545">
    <property type="component" value="Unassembled WGS sequence"/>
</dbReference>
<evidence type="ECO:0000256" key="4">
    <source>
        <dbReference type="ARBA" id="ARBA00022825"/>
    </source>
</evidence>
<dbReference type="Pfam" id="PF03572">
    <property type="entry name" value="Peptidase_S41"/>
    <property type="match status" value="1"/>
</dbReference>
<dbReference type="InterPro" id="IPR020992">
    <property type="entry name" value="Tail_Prtase_C"/>
</dbReference>
<dbReference type="Pfam" id="PF11818">
    <property type="entry name" value="DUF3340"/>
    <property type="match status" value="1"/>
</dbReference>
<dbReference type="InterPro" id="IPR001478">
    <property type="entry name" value="PDZ"/>
</dbReference>
<dbReference type="InterPro" id="IPR040573">
    <property type="entry name" value="TSP_N"/>
</dbReference>
<dbReference type="CDD" id="cd06782">
    <property type="entry name" value="cpPDZ_CPP-like"/>
    <property type="match status" value="1"/>
</dbReference>
<accession>A0ABX1DCV4</accession>
<dbReference type="Gene3D" id="3.30.750.44">
    <property type="match status" value="1"/>
</dbReference>
<dbReference type="InterPro" id="IPR004447">
    <property type="entry name" value="Peptidase_S41A"/>
</dbReference>
<evidence type="ECO:0000256" key="6">
    <source>
        <dbReference type="SAM" id="SignalP"/>
    </source>
</evidence>
<keyword evidence="10" id="KW-1185">Reference proteome</keyword>
<evidence type="ECO:0000259" key="8">
    <source>
        <dbReference type="SMART" id="SM00245"/>
    </source>
</evidence>
<dbReference type="Gene3D" id="3.90.226.10">
    <property type="entry name" value="2-enoyl-CoA Hydratase, Chain A, domain 1"/>
    <property type="match status" value="1"/>
</dbReference>
<feature type="domain" description="Tail specific protease" evidence="8">
    <location>
        <begin position="332"/>
        <end position="548"/>
    </location>
</feature>